<organism evidence="2 3">
    <name type="scientific">Roseovarius azorensis</name>
    <dbReference type="NCBI Taxonomy" id="1287727"/>
    <lineage>
        <taxon>Bacteria</taxon>
        <taxon>Pseudomonadati</taxon>
        <taxon>Pseudomonadota</taxon>
        <taxon>Alphaproteobacteria</taxon>
        <taxon>Rhodobacterales</taxon>
        <taxon>Roseobacteraceae</taxon>
        <taxon>Roseovarius</taxon>
    </lineage>
</organism>
<proteinExistence type="predicted"/>
<feature type="transmembrane region" description="Helical" evidence="1">
    <location>
        <begin position="63"/>
        <end position="85"/>
    </location>
</feature>
<accession>A0A1H7LPR6</accession>
<protein>
    <submittedName>
        <fullName evidence="2">Uncharacterized protein</fullName>
    </submittedName>
</protein>
<gene>
    <name evidence="2" type="ORF">SAMN05443999_103101</name>
</gene>
<dbReference type="OrthoDB" id="7745547at2"/>
<dbReference type="Proteomes" id="UP000199582">
    <property type="component" value="Unassembled WGS sequence"/>
</dbReference>
<evidence type="ECO:0000313" key="3">
    <source>
        <dbReference type="Proteomes" id="UP000199582"/>
    </source>
</evidence>
<keyword evidence="1" id="KW-0812">Transmembrane</keyword>
<reference evidence="2 3" key="1">
    <citation type="submission" date="2016-10" db="EMBL/GenBank/DDBJ databases">
        <authorList>
            <person name="de Groot N.N."/>
        </authorList>
    </citation>
    <scope>NUCLEOTIDE SEQUENCE [LARGE SCALE GENOMIC DNA]</scope>
    <source>
        <strain evidence="2 3">DSM 100674</strain>
    </source>
</reference>
<keyword evidence="1" id="KW-0472">Membrane</keyword>
<dbReference type="RefSeq" id="WP_093033619.1">
    <property type="nucleotide sequence ID" value="NZ_FOAG01000003.1"/>
</dbReference>
<keyword evidence="1" id="KW-1133">Transmembrane helix</keyword>
<name>A0A1H7LPR6_9RHOB</name>
<dbReference type="EMBL" id="FOAG01000003">
    <property type="protein sequence ID" value="SEL00718.1"/>
    <property type="molecule type" value="Genomic_DNA"/>
</dbReference>
<sequence>MVALTGLLRARVNALEGAGNTVAQSEDATPEYHLRRALRLFTGGTLVLASLGLWVVSSAPGDGAMMLIKLVISVTMLCLGLVFLIPRQTDDRPSEIQFDPETRQIRIIGPGMDADKPLVAVHDIDELAEVSLHDSVLTARDANGQVVVALHVADQDTQAALRRALDPGAELSGVRQSTGLV</sequence>
<evidence type="ECO:0000256" key="1">
    <source>
        <dbReference type="SAM" id="Phobius"/>
    </source>
</evidence>
<evidence type="ECO:0000313" key="2">
    <source>
        <dbReference type="EMBL" id="SEL00718.1"/>
    </source>
</evidence>
<feature type="transmembrane region" description="Helical" evidence="1">
    <location>
        <begin position="37"/>
        <end position="57"/>
    </location>
</feature>
<keyword evidence="3" id="KW-1185">Reference proteome</keyword>
<dbReference type="AlphaFoldDB" id="A0A1H7LPR6"/>
<dbReference type="STRING" id="1287727.SAMN05443999_103101"/>